<gene>
    <name evidence="5" type="ORF">SGLAD_v1c00940</name>
</gene>
<dbReference type="RefSeq" id="WP_134297097.1">
    <property type="nucleotide sequence ID" value="NZ_CP038013.1"/>
</dbReference>
<accession>A0A4P7AG32</accession>
<keyword evidence="1" id="KW-0805">Transcription regulation</keyword>
<dbReference type="AlphaFoldDB" id="A0A4P7AG32"/>
<evidence type="ECO:0000256" key="1">
    <source>
        <dbReference type="ARBA" id="ARBA00023015"/>
    </source>
</evidence>
<dbReference type="OrthoDB" id="9814553at2"/>
<dbReference type="GO" id="GO:0005829">
    <property type="term" value="C:cytosol"/>
    <property type="evidence" value="ECO:0007669"/>
    <property type="project" value="TreeGrafter"/>
</dbReference>
<dbReference type="GO" id="GO:0003677">
    <property type="term" value="F:DNA binding"/>
    <property type="evidence" value="ECO:0007669"/>
    <property type="project" value="UniProtKB-KW"/>
</dbReference>
<evidence type="ECO:0000256" key="3">
    <source>
        <dbReference type="ARBA" id="ARBA00023163"/>
    </source>
</evidence>
<dbReference type="InterPro" id="IPR001387">
    <property type="entry name" value="Cro/C1-type_HTH"/>
</dbReference>
<dbReference type="InterPro" id="IPR010982">
    <property type="entry name" value="Lambda_DNA-bd_dom_sf"/>
</dbReference>
<dbReference type="SMART" id="SM00530">
    <property type="entry name" value="HTH_XRE"/>
    <property type="match status" value="1"/>
</dbReference>
<dbReference type="PANTHER" id="PTHR46797">
    <property type="entry name" value="HTH-TYPE TRANSCRIPTIONAL REGULATOR"/>
    <property type="match status" value="1"/>
</dbReference>
<name>A0A4P7AG32_9MOLU</name>
<dbReference type="PANTHER" id="PTHR46797:SF23">
    <property type="entry name" value="HTH-TYPE TRANSCRIPTIONAL REGULATOR SUTR"/>
    <property type="match status" value="1"/>
</dbReference>
<evidence type="ECO:0000313" key="5">
    <source>
        <dbReference type="EMBL" id="QBQ07295.1"/>
    </source>
</evidence>
<keyword evidence="3" id="KW-0804">Transcription</keyword>
<dbReference type="Pfam" id="PF01381">
    <property type="entry name" value="HTH_3"/>
    <property type="match status" value="1"/>
</dbReference>
<sequence>MKSNDVIAVFSQNMKELRIQKGLTQEELSFKAGIHRNYISDTERGRRNVSLKAVEKIAQGLDVTIQELFSNSTIIK</sequence>
<dbReference type="Proteomes" id="UP000294309">
    <property type="component" value="Chromosome"/>
</dbReference>
<dbReference type="CDD" id="cd00093">
    <property type="entry name" value="HTH_XRE"/>
    <property type="match status" value="1"/>
</dbReference>
<feature type="domain" description="HTH cro/C1-type" evidence="4">
    <location>
        <begin position="14"/>
        <end position="68"/>
    </location>
</feature>
<reference evidence="5 6" key="1">
    <citation type="submission" date="2019-03" db="EMBL/GenBank/DDBJ databases">
        <title>Complete genome sequence of Spiroplasma gladiatoris TG-1 (DSM 22552).</title>
        <authorList>
            <person name="Lin Y.-C."/>
            <person name="Chou L."/>
            <person name="Kuo C.-H."/>
        </authorList>
    </citation>
    <scope>NUCLEOTIDE SEQUENCE [LARGE SCALE GENOMIC DNA]</scope>
    <source>
        <strain evidence="5 6">TG-1</strain>
    </source>
</reference>
<evidence type="ECO:0000259" key="4">
    <source>
        <dbReference type="PROSITE" id="PS50943"/>
    </source>
</evidence>
<dbReference type="EMBL" id="CP038013">
    <property type="protein sequence ID" value="QBQ07295.1"/>
    <property type="molecule type" value="Genomic_DNA"/>
</dbReference>
<dbReference type="Gene3D" id="1.10.260.40">
    <property type="entry name" value="lambda repressor-like DNA-binding domains"/>
    <property type="match status" value="1"/>
</dbReference>
<dbReference type="KEGG" id="sgq:SGLAD_v1c00940"/>
<evidence type="ECO:0000256" key="2">
    <source>
        <dbReference type="ARBA" id="ARBA00023125"/>
    </source>
</evidence>
<dbReference type="InterPro" id="IPR050807">
    <property type="entry name" value="TransReg_Diox_bact_type"/>
</dbReference>
<dbReference type="GO" id="GO:0003700">
    <property type="term" value="F:DNA-binding transcription factor activity"/>
    <property type="evidence" value="ECO:0007669"/>
    <property type="project" value="TreeGrafter"/>
</dbReference>
<keyword evidence="2" id="KW-0238">DNA-binding</keyword>
<evidence type="ECO:0000313" key="6">
    <source>
        <dbReference type="Proteomes" id="UP000294309"/>
    </source>
</evidence>
<keyword evidence="6" id="KW-1185">Reference proteome</keyword>
<dbReference type="PROSITE" id="PS50943">
    <property type="entry name" value="HTH_CROC1"/>
    <property type="match status" value="1"/>
</dbReference>
<dbReference type="SUPFAM" id="SSF47413">
    <property type="entry name" value="lambda repressor-like DNA-binding domains"/>
    <property type="match status" value="1"/>
</dbReference>
<organism evidence="5 6">
    <name type="scientific">Spiroplasma gladiatoris</name>
    <dbReference type="NCBI Taxonomy" id="2143"/>
    <lineage>
        <taxon>Bacteria</taxon>
        <taxon>Bacillati</taxon>
        <taxon>Mycoplasmatota</taxon>
        <taxon>Mollicutes</taxon>
        <taxon>Entomoplasmatales</taxon>
        <taxon>Spiroplasmataceae</taxon>
        <taxon>Spiroplasma</taxon>
    </lineage>
</organism>
<protein>
    <submittedName>
        <fullName evidence="5">XRE family transcriptional regulator</fullName>
    </submittedName>
</protein>
<proteinExistence type="predicted"/>